<dbReference type="Proteomes" id="UP000031535">
    <property type="component" value="Unassembled WGS sequence"/>
</dbReference>
<name>A0A0C2I625_9PSED</name>
<evidence type="ECO:0000313" key="1">
    <source>
        <dbReference type="EMBL" id="KIH80577.1"/>
    </source>
</evidence>
<dbReference type="PATRIC" id="fig|226910.6.peg.5653"/>
<evidence type="ECO:0000313" key="2">
    <source>
        <dbReference type="Proteomes" id="UP000031535"/>
    </source>
</evidence>
<accession>A0A0C2I625</accession>
<comment type="caution">
    <text evidence="1">The sequence shown here is derived from an EMBL/GenBank/DDBJ whole genome shotgun (WGS) entry which is preliminary data.</text>
</comment>
<protein>
    <submittedName>
        <fullName evidence="1">Uncharacterized protein</fullName>
    </submittedName>
</protein>
<organism evidence="1 2">
    <name type="scientific">Pseudomonas batumici</name>
    <dbReference type="NCBI Taxonomy" id="226910"/>
    <lineage>
        <taxon>Bacteria</taxon>
        <taxon>Pseudomonadati</taxon>
        <taxon>Pseudomonadota</taxon>
        <taxon>Gammaproteobacteria</taxon>
        <taxon>Pseudomonadales</taxon>
        <taxon>Pseudomonadaceae</taxon>
        <taxon>Pseudomonas</taxon>
    </lineage>
</organism>
<reference evidence="1 2" key="1">
    <citation type="submission" date="2015-01" db="EMBL/GenBank/DDBJ databases">
        <title>Complete genome of Pseudomonas batumici UCM B-321 producer of the batumin antibiotic with strong antistaphilococcal and potential anticancer activity.</title>
        <authorList>
            <person name="Klochko V.V."/>
            <person name="Zelena L.B."/>
            <person name="Elena K.A."/>
            <person name="Reva O.N."/>
        </authorList>
    </citation>
    <scope>NUCLEOTIDE SEQUENCE [LARGE SCALE GENOMIC DNA]</scope>
    <source>
        <strain evidence="1 2">UCM B-321</strain>
    </source>
</reference>
<proteinExistence type="predicted"/>
<keyword evidence="2" id="KW-1185">Reference proteome</keyword>
<sequence length="37" mass="4413">MFPGKQRDPKRTNNCQRRAGFGYSNYNANACYQFFNF</sequence>
<dbReference type="AlphaFoldDB" id="A0A0C2I625"/>
<gene>
    <name evidence="1" type="ORF">UCMB321_5666</name>
</gene>
<dbReference type="EMBL" id="JXDG01000086">
    <property type="protein sequence ID" value="KIH80577.1"/>
    <property type="molecule type" value="Genomic_DNA"/>
</dbReference>